<keyword evidence="6 9" id="KW-0560">Oxidoreductase</keyword>
<comment type="pathway">
    <text evidence="9">tRNA modification; tRNA-queuosine biosynthesis.</text>
</comment>
<dbReference type="GO" id="GO:0052693">
    <property type="term" value="F:epoxyqueuosine reductase activity"/>
    <property type="evidence" value="ECO:0007669"/>
    <property type="project" value="UniProtKB-UniRule"/>
</dbReference>
<feature type="binding site" evidence="9">
    <location>
        <position position="290"/>
    </location>
    <ligand>
        <name>[4Fe-4S] cluster</name>
        <dbReference type="ChEBI" id="CHEBI:49883"/>
        <label>2</label>
    </ligand>
</feature>
<keyword evidence="5 9" id="KW-0671">Queuosine biosynthesis</keyword>
<keyword evidence="13" id="KW-1185">Reference proteome</keyword>
<dbReference type="FunFam" id="3.30.70.20:FF:000017">
    <property type="entry name" value="Epoxyqueuosine reductase"/>
    <property type="match status" value="1"/>
</dbReference>
<feature type="binding site" evidence="9">
    <location>
        <position position="234"/>
    </location>
    <ligand>
        <name>[4Fe-4S] cluster</name>
        <dbReference type="ChEBI" id="CHEBI:49883"/>
        <label>1</label>
    </ligand>
</feature>
<comment type="similarity">
    <text evidence="9">Belongs to the QueG family.</text>
</comment>
<comment type="function">
    <text evidence="9">Catalyzes the conversion of epoxyqueuosine (oQ) to queuosine (Q), which is a hypermodified base found in the wobble positions of tRNA(Asp), tRNA(Asn), tRNA(His) and tRNA(Tyr).</text>
</comment>
<evidence type="ECO:0000313" key="12">
    <source>
        <dbReference type="EMBL" id="SEO59706.1"/>
    </source>
</evidence>
<dbReference type="EC" id="1.17.99.6" evidence="9"/>
<sequence>MGCSIPAGARPAHGRPLVDTGASCPRRGTLAPMNATSDHALADHDLQTLAGDIRGWARALGFQQVGITDTRLETAEQRLDQWLAEGRQGDMDWMARHGRKRTRPEQLLPGTRRVISVRMDYHPADTAADGDATLNDPARAFVSRYALGRDYHKLMRKRLQQLASRIEDASGSAGYRVFVDSAPVMEKPLAEKAGLGWIGKHTLLLNHQAGSWFFLGELYTDLPLPVDTPATDHCGTCRACIDVCPTGAITGPYQLDARRCVSYLTIEHKGSIPESLRPLMGNRIFGCDDCQMVCPWNKFARPTDESAFHPRHGLDAASLITLFQWDEQTFLRNTEGSAIRRLGHERWLRNLAVALGNAPSGPAVIEALRHRRDHPSPLVREHVAWALQRHQPQGDHS</sequence>
<feature type="binding site" evidence="9">
    <location>
        <position position="215"/>
    </location>
    <ligand>
        <name>cob(II)alamin</name>
        <dbReference type="ChEBI" id="CHEBI:16304"/>
    </ligand>
</feature>
<dbReference type="GO" id="GO:0008616">
    <property type="term" value="P:tRNA queuosine(34) biosynthetic process"/>
    <property type="evidence" value="ECO:0007669"/>
    <property type="project" value="UniProtKB-UniRule"/>
</dbReference>
<feature type="binding site" evidence="9">
    <location>
        <position position="260"/>
    </location>
    <ligand>
        <name>[4Fe-4S] cluster</name>
        <dbReference type="ChEBI" id="CHEBI:49883"/>
        <label>2</label>
    </ligand>
</feature>
<dbReference type="InterPro" id="IPR004453">
    <property type="entry name" value="QueG"/>
</dbReference>
<dbReference type="SUPFAM" id="SSF54862">
    <property type="entry name" value="4Fe-4S ferredoxins"/>
    <property type="match status" value="1"/>
</dbReference>
<dbReference type="InterPro" id="IPR013542">
    <property type="entry name" value="QueG_DUF1730"/>
</dbReference>
<dbReference type="GO" id="GO:0046872">
    <property type="term" value="F:metal ion binding"/>
    <property type="evidence" value="ECO:0007669"/>
    <property type="project" value="UniProtKB-KW"/>
</dbReference>
<dbReference type="HAMAP" id="MF_00916">
    <property type="entry name" value="QueG"/>
    <property type="match status" value="1"/>
</dbReference>
<keyword evidence="3 9" id="KW-0819">tRNA processing</keyword>
<feature type="binding site" evidence="9">
    <location>
        <position position="240"/>
    </location>
    <ligand>
        <name>[4Fe-4S] cluster</name>
        <dbReference type="ChEBI" id="CHEBI:49883"/>
        <label>1</label>
    </ligand>
</feature>
<dbReference type="UniPathway" id="UPA00392"/>
<comment type="subcellular location">
    <subcellularLocation>
        <location evidence="9">Cytoplasm</location>
    </subcellularLocation>
</comment>
<feature type="binding site" evidence="9">
    <location>
        <position position="269"/>
    </location>
    <ligand>
        <name>tRNA</name>
        <dbReference type="ChEBI" id="CHEBI:17843"/>
    </ligand>
</feature>
<evidence type="ECO:0000256" key="2">
    <source>
        <dbReference type="ARBA" id="ARBA00022490"/>
    </source>
</evidence>
<organism evidence="12 13">
    <name type="scientific">Aquisalimonas asiatica</name>
    <dbReference type="NCBI Taxonomy" id="406100"/>
    <lineage>
        <taxon>Bacteria</taxon>
        <taxon>Pseudomonadati</taxon>
        <taxon>Pseudomonadota</taxon>
        <taxon>Gammaproteobacteria</taxon>
        <taxon>Chromatiales</taxon>
        <taxon>Ectothiorhodospiraceae</taxon>
        <taxon>Aquisalimonas</taxon>
    </lineage>
</organism>
<keyword evidence="7 9" id="KW-0408">Iron</keyword>
<feature type="binding site" evidence="9">
    <location>
        <position position="180"/>
    </location>
    <ligand>
        <name>cob(II)alamin</name>
        <dbReference type="ChEBI" id="CHEBI:16304"/>
    </ligand>
</feature>
<evidence type="ECO:0000256" key="3">
    <source>
        <dbReference type="ARBA" id="ARBA00022694"/>
    </source>
</evidence>
<gene>
    <name evidence="9" type="primary">queG</name>
    <name evidence="12" type="ORF">SAMN04488052_101900</name>
</gene>
<evidence type="ECO:0000256" key="9">
    <source>
        <dbReference type="HAMAP-Rule" id="MF_00916"/>
    </source>
</evidence>
<dbReference type="InterPro" id="IPR017900">
    <property type="entry name" value="4Fe4S_Fe_S_CS"/>
</dbReference>
<evidence type="ECO:0000256" key="1">
    <source>
        <dbReference type="ARBA" id="ARBA00022485"/>
    </source>
</evidence>
<comment type="cofactor">
    <cofactor evidence="9">
        <name>cob(II)alamin</name>
        <dbReference type="ChEBI" id="CHEBI:16304"/>
    </cofactor>
</comment>
<dbReference type="AlphaFoldDB" id="A0A1H8R047"/>
<feature type="binding site" evidence="9">
    <location>
        <begin position="287"/>
        <end position="288"/>
    </location>
    <ligand>
        <name>cob(II)alamin</name>
        <dbReference type="ChEBI" id="CHEBI:16304"/>
    </ligand>
</feature>
<dbReference type="GO" id="GO:0031419">
    <property type="term" value="F:cobalamin binding"/>
    <property type="evidence" value="ECO:0007669"/>
    <property type="project" value="UniProtKB-KW"/>
</dbReference>
<evidence type="ECO:0000256" key="8">
    <source>
        <dbReference type="ARBA" id="ARBA00023014"/>
    </source>
</evidence>
<dbReference type="EMBL" id="FOEG01000001">
    <property type="protein sequence ID" value="SEO59706.1"/>
    <property type="molecule type" value="Genomic_DNA"/>
</dbReference>
<dbReference type="STRING" id="406100.SAMN04488052_101900"/>
<protein>
    <recommendedName>
        <fullName evidence="9">Epoxyqueuosine reductase</fullName>
        <ecNumber evidence="9">1.17.99.6</ecNumber>
    </recommendedName>
    <alternativeName>
        <fullName evidence="9">Queuosine biosynthesis protein QueG</fullName>
    </alternativeName>
</protein>
<dbReference type="PANTHER" id="PTHR30002:SF4">
    <property type="entry name" value="EPOXYQUEUOSINE REDUCTASE"/>
    <property type="match status" value="1"/>
</dbReference>
<evidence type="ECO:0000256" key="7">
    <source>
        <dbReference type="ARBA" id="ARBA00023004"/>
    </source>
</evidence>
<dbReference type="PROSITE" id="PS00198">
    <property type="entry name" value="4FE4S_FER_1"/>
    <property type="match status" value="1"/>
</dbReference>
<evidence type="ECO:0000256" key="10">
    <source>
        <dbReference type="SAM" id="MobiDB-lite"/>
    </source>
</evidence>
<keyword evidence="9" id="KW-0846">Cobalamin</keyword>
<comment type="cofactor">
    <cofactor evidence="9">
        <name>[4Fe-4S] cluster</name>
        <dbReference type="ChEBI" id="CHEBI:49883"/>
    </cofactor>
    <text evidence="9">Binds 2 [4Fe-4S] clusters per monomer.</text>
</comment>
<feature type="binding site" evidence="9">
    <location>
        <position position="101"/>
    </location>
    <ligand>
        <name>cob(II)alamin</name>
        <dbReference type="ChEBI" id="CHEBI:16304"/>
    </ligand>
</feature>
<feature type="binding site" evidence="9">
    <location>
        <position position="294"/>
    </location>
    <ligand>
        <name>[4Fe-4S] cluster</name>
        <dbReference type="ChEBI" id="CHEBI:49883"/>
        <label>1</label>
    </ligand>
</feature>
<dbReference type="Gene3D" id="3.30.70.20">
    <property type="match status" value="1"/>
</dbReference>
<keyword evidence="8 9" id="KW-0411">Iron-sulfur</keyword>
<reference evidence="12 13" key="1">
    <citation type="submission" date="2016-10" db="EMBL/GenBank/DDBJ databases">
        <authorList>
            <person name="de Groot N.N."/>
        </authorList>
    </citation>
    <scope>NUCLEOTIDE SEQUENCE [LARGE SCALE GENOMIC DNA]</scope>
    <source>
        <strain evidence="12 13">CGMCC 1.6291</strain>
    </source>
</reference>
<dbReference type="NCBIfam" id="TIGR00276">
    <property type="entry name" value="tRNA epoxyqueuosine(34) reductase QueG"/>
    <property type="match status" value="1"/>
</dbReference>
<name>A0A1H8R047_9GAMM</name>
<keyword evidence="9" id="KW-0170">Cobalt</keyword>
<feature type="region of interest" description="Disordered" evidence="10">
    <location>
        <begin position="1"/>
        <end position="21"/>
    </location>
</feature>
<dbReference type="Proteomes" id="UP000199657">
    <property type="component" value="Unassembled WGS sequence"/>
</dbReference>
<accession>A0A1H8R047</accession>
<comment type="catalytic activity">
    <reaction evidence="9">
        <text>epoxyqueuosine(34) in tRNA + AH2 = queuosine(34) in tRNA + A + H2O</text>
        <dbReference type="Rhea" id="RHEA:32159"/>
        <dbReference type="Rhea" id="RHEA-COMP:18571"/>
        <dbReference type="Rhea" id="RHEA-COMP:18582"/>
        <dbReference type="ChEBI" id="CHEBI:13193"/>
        <dbReference type="ChEBI" id="CHEBI:15377"/>
        <dbReference type="ChEBI" id="CHEBI:17499"/>
        <dbReference type="ChEBI" id="CHEBI:194431"/>
        <dbReference type="ChEBI" id="CHEBI:194443"/>
        <dbReference type="EC" id="1.17.99.6"/>
    </reaction>
</comment>
<evidence type="ECO:0000256" key="4">
    <source>
        <dbReference type="ARBA" id="ARBA00022723"/>
    </source>
</evidence>
<dbReference type="Pfam" id="PF08331">
    <property type="entry name" value="QueG_DUF1730"/>
    <property type="match status" value="1"/>
</dbReference>
<feature type="binding site" evidence="9">
    <location>
        <position position="262"/>
    </location>
    <ligand>
        <name>cob(II)alamin</name>
        <dbReference type="ChEBI" id="CHEBI:16304"/>
    </ligand>
</feature>
<comment type="subunit">
    <text evidence="9">Monomer.</text>
</comment>
<keyword evidence="1 9" id="KW-0004">4Fe-4S</keyword>
<evidence type="ECO:0000256" key="5">
    <source>
        <dbReference type="ARBA" id="ARBA00022785"/>
    </source>
</evidence>
<evidence type="ECO:0000313" key="13">
    <source>
        <dbReference type="Proteomes" id="UP000199657"/>
    </source>
</evidence>
<keyword evidence="4 9" id="KW-0479">Metal-binding</keyword>
<dbReference type="GO" id="GO:0051539">
    <property type="term" value="F:4 iron, 4 sulfur cluster binding"/>
    <property type="evidence" value="ECO:0007669"/>
    <property type="project" value="UniProtKB-KW"/>
</dbReference>
<dbReference type="PROSITE" id="PS51379">
    <property type="entry name" value="4FE4S_FER_2"/>
    <property type="match status" value="1"/>
</dbReference>
<feature type="binding site" evidence="9">
    <location>
        <position position="244"/>
    </location>
    <ligand>
        <name>[4Fe-4S] cluster</name>
        <dbReference type="ChEBI" id="CHEBI:49883"/>
        <label>2</label>
    </ligand>
</feature>
<feature type="domain" description="4Fe-4S ferredoxin-type" evidence="11">
    <location>
        <begin position="222"/>
        <end position="254"/>
    </location>
</feature>
<feature type="binding site" evidence="9">
    <location>
        <position position="237"/>
    </location>
    <ligand>
        <name>[4Fe-4S] cluster</name>
        <dbReference type="ChEBI" id="CHEBI:49883"/>
        <label>1</label>
    </ligand>
</feature>
<dbReference type="Pfam" id="PF13484">
    <property type="entry name" value="Fer4_16"/>
    <property type="match status" value="1"/>
</dbReference>
<proteinExistence type="inferred from homology"/>
<feature type="active site" description="Proton donor" evidence="9">
    <location>
        <position position="180"/>
    </location>
</feature>
<evidence type="ECO:0000256" key="6">
    <source>
        <dbReference type="ARBA" id="ARBA00023002"/>
    </source>
</evidence>
<keyword evidence="2 9" id="KW-0963">Cytoplasm</keyword>
<comment type="caution">
    <text evidence="9">Lacks conserved residue(s) required for the propagation of feature annotation.</text>
</comment>
<feature type="binding site" evidence="9">
    <location>
        <position position="204"/>
    </location>
    <ligand>
        <name>cob(II)alamin</name>
        <dbReference type="ChEBI" id="CHEBI:16304"/>
    </ligand>
</feature>
<dbReference type="PANTHER" id="PTHR30002">
    <property type="entry name" value="EPOXYQUEUOSINE REDUCTASE"/>
    <property type="match status" value="1"/>
</dbReference>
<feature type="binding site" evidence="9">
    <location>
        <position position="287"/>
    </location>
    <ligand>
        <name>[4Fe-4S] cluster</name>
        <dbReference type="ChEBI" id="CHEBI:49883"/>
        <label>2</label>
    </ligand>
</feature>
<dbReference type="InterPro" id="IPR017896">
    <property type="entry name" value="4Fe4S_Fe-S-bd"/>
</dbReference>
<evidence type="ECO:0000259" key="11">
    <source>
        <dbReference type="PROSITE" id="PS51379"/>
    </source>
</evidence>
<dbReference type="GO" id="GO:0005737">
    <property type="term" value="C:cytoplasm"/>
    <property type="evidence" value="ECO:0007669"/>
    <property type="project" value="UniProtKB-SubCell"/>
</dbReference>